<dbReference type="InterPro" id="IPR036280">
    <property type="entry name" value="Multihaem_cyt_sf"/>
</dbReference>
<dbReference type="GO" id="GO:0016491">
    <property type="term" value="F:oxidoreductase activity"/>
    <property type="evidence" value="ECO:0007669"/>
    <property type="project" value="TreeGrafter"/>
</dbReference>
<dbReference type="Gene3D" id="1.10.1130.10">
    <property type="entry name" value="Flavocytochrome C3, Chain A"/>
    <property type="match status" value="1"/>
</dbReference>
<keyword evidence="1" id="KW-0732">Signal</keyword>
<dbReference type="InterPro" id="IPR051829">
    <property type="entry name" value="Multiheme_Cytochr_ET"/>
</dbReference>
<evidence type="ECO:0000256" key="1">
    <source>
        <dbReference type="ARBA" id="ARBA00022729"/>
    </source>
</evidence>
<dbReference type="eggNOG" id="COG3391">
    <property type="taxonomic scope" value="Bacteria"/>
</dbReference>
<evidence type="ECO:0000313" key="3">
    <source>
        <dbReference type="EMBL" id="KEO90114.1"/>
    </source>
</evidence>
<feature type="domain" description="Cytochrome c-552/4" evidence="2">
    <location>
        <begin position="76"/>
        <end position="150"/>
    </location>
</feature>
<proteinExistence type="predicted"/>
<dbReference type="AlphaFoldDB" id="A0A074M9P8"/>
<protein>
    <recommendedName>
        <fullName evidence="2">Cytochrome c-552/4 domain-containing protein</fullName>
    </recommendedName>
</protein>
<accession>A0A074M9P8</accession>
<gene>
    <name evidence="3" type="ORF">EH31_08460</name>
</gene>
<keyword evidence="4" id="KW-1185">Reference proteome</keyword>
<name>A0A074M9P8_ERYLO</name>
<dbReference type="STRING" id="1044.EH31_08460"/>
<comment type="caution">
    <text evidence="3">The sequence shown here is derived from an EMBL/GenBank/DDBJ whole genome shotgun (WGS) entry which is preliminary data.</text>
</comment>
<dbReference type="EMBL" id="JMIW01000003">
    <property type="protein sequence ID" value="KEO90114.1"/>
    <property type="molecule type" value="Genomic_DNA"/>
</dbReference>
<dbReference type="PANTHER" id="PTHR35038">
    <property type="entry name" value="DISSIMILATORY SULFITE REDUCTASE SIRA"/>
    <property type="match status" value="1"/>
</dbReference>
<dbReference type="Proteomes" id="UP000027647">
    <property type="component" value="Unassembled WGS sequence"/>
</dbReference>
<sequence length="468" mass="50059">MTVLKPNWGFLTPLRRANAAALRMSTVRVIAAFGLLAIFPSVTASGSGTFEGVASCAGSTCHGRAEGNGAVVRQDEIATWQEPSSPSGAHSRAYAVLAGRRGQQIAKSLGLGDATQAKDCLGCHATFAPSAQRGARFQLSDGVGCESCHGASEKWLSSHYAVPATHASNVADGLTPLENPQVRAQVCLDCHYGSTKPGQFVTHSMMAAGHPRVSFELDLFSALQQHHNIDDDYKRRKRAPDGVRFWAVGQAEAVKRATGLFSNPKFAMEGVFPQYYFFDCHSCHRQIQDSSNRRLTFEENPGRPIPFGNAPFNDENIIMLSAVAGALVPGKADEFKQASRNFHGALGGKGQDPRSAAQDLSRRAGALSDALSQRAYSNADAFEVIDIIGNNATRPRFTDYSGSVQAVMAVDTLLNGLVTNGRVTPGAAASIRASINRAYKAVEEPNSYNPADFRTSLASALASIRRLK</sequence>
<evidence type="ECO:0000259" key="2">
    <source>
        <dbReference type="Pfam" id="PF13435"/>
    </source>
</evidence>
<dbReference type="Pfam" id="PF13435">
    <property type="entry name" value="Cytochrome_C554"/>
    <property type="match status" value="1"/>
</dbReference>
<evidence type="ECO:0000313" key="4">
    <source>
        <dbReference type="Proteomes" id="UP000027647"/>
    </source>
</evidence>
<dbReference type="InterPro" id="IPR023155">
    <property type="entry name" value="Cyt_c-552/4"/>
</dbReference>
<dbReference type="SUPFAM" id="SSF48695">
    <property type="entry name" value="Multiheme cytochromes"/>
    <property type="match status" value="1"/>
</dbReference>
<dbReference type="PANTHER" id="PTHR35038:SF6">
    <property type="entry name" value="SURFACE LOCALIZED DECAHEME CYTOCHROME C LIPOPROTEIN"/>
    <property type="match status" value="1"/>
</dbReference>
<organism evidence="3 4">
    <name type="scientific">Erythrobacter longus</name>
    <dbReference type="NCBI Taxonomy" id="1044"/>
    <lineage>
        <taxon>Bacteria</taxon>
        <taxon>Pseudomonadati</taxon>
        <taxon>Pseudomonadota</taxon>
        <taxon>Alphaproteobacteria</taxon>
        <taxon>Sphingomonadales</taxon>
        <taxon>Erythrobacteraceae</taxon>
        <taxon>Erythrobacter/Porphyrobacter group</taxon>
        <taxon>Erythrobacter</taxon>
    </lineage>
</organism>
<reference evidence="3 4" key="1">
    <citation type="submission" date="2014-04" db="EMBL/GenBank/DDBJ databases">
        <title>A comprehensive comparison of genomes of Erythrobacter spp. strains.</title>
        <authorList>
            <person name="Zheng Q."/>
        </authorList>
    </citation>
    <scope>NUCLEOTIDE SEQUENCE [LARGE SCALE GENOMIC DNA]</scope>
    <source>
        <strain evidence="3 4">DSM 6997</strain>
    </source>
</reference>